<reference evidence="2 3" key="1">
    <citation type="journal article" date="2016" name="Nat. Commun.">
        <title>Thousands of microbial genomes shed light on interconnected biogeochemical processes in an aquifer system.</title>
        <authorList>
            <person name="Anantharaman K."/>
            <person name="Brown C.T."/>
            <person name="Hug L.A."/>
            <person name="Sharon I."/>
            <person name="Castelle C.J."/>
            <person name="Probst A.J."/>
            <person name="Thomas B.C."/>
            <person name="Singh A."/>
            <person name="Wilkins M.J."/>
            <person name="Karaoz U."/>
            <person name="Brodie E.L."/>
            <person name="Williams K.H."/>
            <person name="Hubbard S.S."/>
            <person name="Banfield J.F."/>
        </authorList>
    </citation>
    <scope>NUCLEOTIDE SEQUENCE [LARGE SCALE GENOMIC DNA]</scope>
</reference>
<dbReference type="InterPro" id="IPR050490">
    <property type="entry name" value="Bact_solute-bd_prot1"/>
</dbReference>
<keyword evidence="1" id="KW-0472">Membrane</keyword>
<dbReference type="PANTHER" id="PTHR43649">
    <property type="entry name" value="ARABINOSE-BINDING PROTEIN-RELATED"/>
    <property type="match status" value="1"/>
</dbReference>
<dbReference type="PANTHER" id="PTHR43649:SF12">
    <property type="entry name" value="DIACETYLCHITOBIOSE BINDING PROTEIN DASA"/>
    <property type="match status" value="1"/>
</dbReference>
<evidence type="ECO:0000313" key="3">
    <source>
        <dbReference type="Proteomes" id="UP000176997"/>
    </source>
</evidence>
<dbReference type="STRING" id="1802723.A2675_01035"/>
<dbReference type="SUPFAM" id="SSF53850">
    <property type="entry name" value="Periplasmic binding protein-like II"/>
    <property type="match status" value="1"/>
</dbReference>
<organism evidence="2 3">
    <name type="scientific">Candidatus Yonathbacteria bacterium RIFCSPHIGHO2_01_FULL_51_10</name>
    <dbReference type="NCBI Taxonomy" id="1802723"/>
    <lineage>
        <taxon>Bacteria</taxon>
        <taxon>Candidatus Yonathiibacteriota</taxon>
    </lineage>
</organism>
<sequence>MITTRGVSTFQVSLMVGALVLGIVGFLMFADVIPSPWGKSSTTVEYGKTVVWGTLPQKVFSAAQGAAFSSNTQVQLVYVEKKQATFDSDLTEALANNAAPDAIIMTQESIARQKDRLSPLGYTARDFKNAFIQEGELFLPPAGPIALPLVVDPLVMYWNRDLFARAGIVQPPVSWTEFYSTPLTNLTVRGASQGTLAQSAFALGEFDNITHAKEILTTLIMQAGSPITAYTTTPAGITTISTVLAQAQSSALQPGSAALQFYTRFADPARTEYSWSRALPASVDFFAQGSLGVYFGFASDKTVIANKNPHLNFDVAPMPQAKNDAGAPGTPATFGKMYAIGVLNAAKNVAGANYAAALLSQKEFSSSLAKEMGVASARRDVLAVQTADPYQDVFNRAALIANGWLDPDVAGSTNAFRLAVEDVLSGRRSPNDAINVLEGRLVGLFPKQNSN</sequence>
<dbReference type="AlphaFoldDB" id="A0A1G2S8J2"/>
<comment type="caution">
    <text evidence="2">The sequence shown here is derived from an EMBL/GenBank/DDBJ whole genome shotgun (WGS) entry which is preliminary data.</text>
</comment>
<dbReference type="EMBL" id="MHUS01000015">
    <property type="protein sequence ID" value="OHA81009.1"/>
    <property type="molecule type" value="Genomic_DNA"/>
</dbReference>
<evidence type="ECO:0000256" key="1">
    <source>
        <dbReference type="SAM" id="Phobius"/>
    </source>
</evidence>
<proteinExistence type="predicted"/>
<dbReference type="Proteomes" id="UP000176997">
    <property type="component" value="Unassembled WGS sequence"/>
</dbReference>
<evidence type="ECO:0000313" key="2">
    <source>
        <dbReference type="EMBL" id="OHA81009.1"/>
    </source>
</evidence>
<protein>
    <recommendedName>
        <fullName evidence="4">Extracellular solute-binding protein</fullName>
    </recommendedName>
</protein>
<evidence type="ECO:0008006" key="4">
    <source>
        <dbReference type="Google" id="ProtNLM"/>
    </source>
</evidence>
<keyword evidence="1" id="KW-0812">Transmembrane</keyword>
<name>A0A1G2S8J2_9BACT</name>
<accession>A0A1G2S8J2</accession>
<feature type="transmembrane region" description="Helical" evidence="1">
    <location>
        <begin position="12"/>
        <end position="30"/>
    </location>
</feature>
<keyword evidence="1" id="KW-1133">Transmembrane helix</keyword>
<gene>
    <name evidence="2" type="ORF">A2675_01035</name>
</gene>
<dbReference type="Gene3D" id="3.40.190.10">
    <property type="entry name" value="Periplasmic binding protein-like II"/>
    <property type="match status" value="1"/>
</dbReference>